<dbReference type="OrthoDB" id="1055148at2759"/>
<dbReference type="GO" id="GO:0020037">
    <property type="term" value="F:heme binding"/>
    <property type="evidence" value="ECO:0007669"/>
    <property type="project" value="InterPro"/>
</dbReference>
<dbReference type="GO" id="GO:0004497">
    <property type="term" value="F:monooxygenase activity"/>
    <property type="evidence" value="ECO:0007669"/>
    <property type="project" value="UniProtKB-KW"/>
</dbReference>
<name>A0A9J5X447_SOLCO</name>
<keyword evidence="9" id="KW-0812">Transmembrane</keyword>
<protein>
    <recommendedName>
        <fullName evidence="12">Cytochrome P450</fullName>
    </recommendedName>
</protein>
<keyword evidence="4 8" id="KW-0560">Oxidoreductase</keyword>
<dbReference type="Pfam" id="PF00067">
    <property type="entry name" value="p450"/>
    <property type="match status" value="2"/>
</dbReference>
<organism evidence="10 11">
    <name type="scientific">Solanum commersonii</name>
    <name type="common">Commerson's wild potato</name>
    <name type="synonym">Commerson's nightshade</name>
    <dbReference type="NCBI Taxonomy" id="4109"/>
    <lineage>
        <taxon>Eukaryota</taxon>
        <taxon>Viridiplantae</taxon>
        <taxon>Streptophyta</taxon>
        <taxon>Embryophyta</taxon>
        <taxon>Tracheophyta</taxon>
        <taxon>Spermatophyta</taxon>
        <taxon>Magnoliopsida</taxon>
        <taxon>eudicotyledons</taxon>
        <taxon>Gunneridae</taxon>
        <taxon>Pentapetalae</taxon>
        <taxon>asterids</taxon>
        <taxon>lamiids</taxon>
        <taxon>Solanales</taxon>
        <taxon>Solanaceae</taxon>
        <taxon>Solanoideae</taxon>
        <taxon>Solaneae</taxon>
        <taxon>Solanum</taxon>
    </lineage>
</organism>
<sequence>MEWEWSYLCFSSIILLPVFILFFSQKKTTKCSYKLPPGPPGLPFFGNMFELGTEPYKRMAALKQKYGPVLWLKLGTSTNIMVVQTAQAAAELFKNHDTSFADRFIPDVNKTHNYYQGSLAIGRYGSFWRFQRRICTVEMFVHKKISDTVPVRRKCVDNMVKWIEKAANSAKKGSGIENRGSLDFFNAMKGIMEWSGTRGRAVKKGAEKGKDFLDVLLEFEGTGKDEPAKLSEHEIKVLIVEMFLAGSETTSSSVEWALTELLRHPQAMAEVKTEISKVIGLNKKFEESDIENLPYMQSVIKESLRLHPPLPFLIPRETIQDTKFMGYDIPKGTRVLVNTWAIGRDPECWDDPMSFKPERFLGSKIDVKGQHYELIPFGAGRRMCVGLPLGHRMMHFALGSLLHEFDWELPNGVSPKSINMDESMGATARKRDSLKVCGQVMLMLAPGPLEPPSILEPEGSKYELLKASKSFGFHLQRALEKYNIINSAFTIKLQNHTKSVKPTTQAPLD</sequence>
<dbReference type="PRINTS" id="PR00463">
    <property type="entry name" value="EP450I"/>
</dbReference>
<dbReference type="AlphaFoldDB" id="A0A9J5X447"/>
<dbReference type="InterPro" id="IPR001128">
    <property type="entry name" value="Cyt_P450"/>
</dbReference>
<evidence type="ECO:0000256" key="7">
    <source>
        <dbReference type="PIRSR" id="PIRSR602401-1"/>
    </source>
</evidence>
<keyword evidence="9" id="KW-0472">Membrane</keyword>
<dbReference type="FunFam" id="1.10.630.10:FF:000163">
    <property type="entry name" value="Geraniol 8-hydroxylase"/>
    <property type="match status" value="1"/>
</dbReference>
<accession>A0A9J5X447</accession>
<dbReference type="GO" id="GO:0005506">
    <property type="term" value="F:iron ion binding"/>
    <property type="evidence" value="ECO:0007669"/>
    <property type="project" value="InterPro"/>
</dbReference>
<dbReference type="SUPFAM" id="SSF48264">
    <property type="entry name" value="Cytochrome P450"/>
    <property type="match status" value="1"/>
</dbReference>
<keyword evidence="11" id="KW-1185">Reference proteome</keyword>
<dbReference type="GO" id="GO:0016705">
    <property type="term" value="F:oxidoreductase activity, acting on paired donors, with incorporation or reduction of molecular oxygen"/>
    <property type="evidence" value="ECO:0007669"/>
    <property type="project" value="InterPro"/>
</dbReference>
<evidence type="ECO:0000256" key="8">
    <source>
        <dbReference type="RuleBase" id="RU000461"/>
    </source>
</evidence>
<evidence type="ECO:0000256" key="2">
    <source>
        <dbReference type="ARBA" id="ARBA00022617"/>
    </source>
</evidence>
<comment type="cofactor">
    <cofactor evidence="7">
        <name>heme</name>
        <dbReference type="ChEBI" id="CHEBI:30413"/>
    </cofactor>
</comment>
<evidence type="ECO:0000256" key="1">
    <source>
        <dbReference type="ARBA" id="ARBA00010617"/>
    </source>
</evidence>
<feature type="binding site" description="axial binding residue" evidence="7">
    <location>
        <position position="384"/>
    </location>
    <ligand>
        <name>heme</name>
        <dbReference type="ChEBI" id="CHEBI:30413"/>
    </ligand>
    <ligandPart>
        <name>Fe</name>
        <dbReference type="ChEBI" id="CHEBI:18248"/>
    </ligandPart>
</feature>
<dbReference type="Proteomes" id="UP000824120">
    <property type="component" value="Chromosome 10"/>
</dbReference>
<evidence type="ECO:0000256" key="4">
    <source>
        <dbReference type="ARBA" id="ARBA00023002"/>
    </source>
</evidence>
<evidence type="ECO:0000256" key="5">
    <source>
        <dbReference type="ARBA" id="ARBA00023004"/>
    </source>
</evidence>
<evidence type="ECO:0000313" key="11">
    <source>
        <dbReference type="Proteomes" id="UP000824120"/>
    </source>
</evidence>
<dbReference type="PROSITE" id="PS00086">
    <property type="entry name" value="CYTOCHROME_P450"/>
    <property type="match status" value="1"/>
</dbReference>
<dbReference type="Gene3D" id="1.10.630.10">
    <property type="entry name" value="Cytochrome P450"/>
    <property type="match status" value="2"/>
</dbReference>
<dbReference type="InterPro" id="IPR017972">
    <property type="entry name" value="Cyt_P450_CS"/>
</dbReference>
<evidence type="ECO:0000313" key="10">
    <source>
        <dbReference type="EMBL" id="KAG5583049.1"/>
    </source>
</evidence>
<keyword evidence="3 7" id="KW-0479">Metal-binding</keyword>
<comment type="similarity">
    <text evidence="1 8">Belongs to the cytochrome P450 family.</text>
</comment>
<dbReference type="PRINTS" id="PR00385">
    <property type="entry name" value="P450"/>
</dbReference>
<evidence type="ECO:0000256" key="3">
    <source>
        <dbReference type="ARBA" id="ARBA00022723"/>
    </source>
</evidence>
<feature type="transmembrane region" description="Helical" evidence="9">
    <location>
        <begin position="7"/>
        <end position="24"/>
    </location>
</feature>
<reference evidence="10 11" key="1">
    <citation type="submission" date="2020-09" db="EMBL/GenBank/DDBJ databases">
        <title>De no assembly of potato wild relative species, Solanum commersonii.</title>
        <authorList>
            <person name="Cho K."/>
        </authorList>
    </citation>
    <scope>NUCLEOTIDE SEQUENCE [LARGE SCALE GENOMIC DNA]</scope>
    <source>
        <strain evidence="10">LZ3.2</strain>
        <tissue evidence="10">Leaf</tissue>
    </source>
</reference>
<gene>
    <name evidence="10" type="ORF">H5410_053676</name>
</gene>
<dbReference type="EMBL" id="JACXVP010000010">
    <property type="protein sequence ID" value="KAG5583049.1"/>
    <property type="molecule type" value="Genomic_DNA"/>
</dbReference>
<evidence type="ECO:0000256" key="9">
    <source>
        <dbReference type="SAM" id="Phobius"/>
    </source>
</evidence>
<dbReference type="InterPro" id="IPR036396">
    <property type="entry name" value="Cyt_P450_sf"/>
</dbReference>
<keyword evidence="9" id="KW-1133">Transmembrane helix</keyword>
<keyword evidence="2 7" id="KW-0349">Heme</keyword>
<dbReference type="PANTHER" id="PTHR47950:SF36">
    <property type="entry name" value="CYTOCHROME P450 76A2-LIKE"/>
    <property type="match status" value="1"/>
</dbReference>
<keyword evidence="6 8" id="KW-0503">Monooxygenase</keyword>
<dbReference type="InterPro" id="IPR002401">
    <property type="entry name" value="Cyt_P450_E_grp-I"/>
</dbReference>
<comment type="caution">
    <text evidence="10">The sequence shown here is derived from an EMBL/GenBank/DDBJ whole genome shotgun (WGS) entry which is preliminary data.</text>
</comment>
<keyword evidence="5 7" id="KW-0408">Iron</keyword>
<evidence type="ECO:0008006" key="12">
    <source>
        <dbReference type="Google" id="ProtNLM"/>
    </source>
</evidence>
<proteinExistence type="inferred from homology"/>
<dbReference type="PANTHER" id="PTHR47950">
    <property type="entry name" value="CYTOCHROME P450, FAMILY 76, SUBFAMILY C, POLYPEPTIDE 5-RELATED"/>
    <property type="match status" value="1"/>
</dbReference>
<evidence type="ECO:0000256" key="6">
    <source>
        <dbReference type="ARBA" id="ARBA00023033"/>
    </source>
</evidence>